<dbReference type="InterPro" id="IPR025944">
    <property type="entry name" value="Sigma_54_int_dom_CS"/>
</dbReference>
<dbReference type="GO" id="GO:0006355">
    <property type="term" value="P:regulation of DNA-templated transcription"/>
    <property type="evidence" value="ECO:0007669"/>
    <property type="project" value="InterPro"/>
</dbReference>
<organism evidence="9 10">
    <name type="scientific">Methylomarinovum tepidoasis</name>
    <dbReference type="NCBI Taxonomy" id="2840183"/>
    <lineage>
        <taxon>Bacteria</taxon>
        <taxon>Pseudomonadati</taxon>
        <taxon>Pseudomonadota</taxon>
        <taxon>Gammaproteobacteria</taxon>
        <taxon>Methylococcales</taxon>
        <taxon>Methylothermaceae</taxon>
        <taxon>Methylomarinovum</taxon>
    </lineage>
</organism>
<dbReference type="SUPFAM" id="SSF52540">
    <property type="entry name" value="P-loop containing nucleoside triphosphate hydrolases"/>
    <property type="match status" value="1"/>
</dbReference>
<feature type="domain" description="Response regulatory" evidence="8">
    <location>
        <begin position="8"/>
        <end position="122"/>
    </location>
</feature>
<dbReference type="InterPro" id="IPR025943">
    <property type="entry name" value="Sigma_54_int_dom_ATP-bd_2"/>
</dbReference>
<dbReference type="KEGG" id="meiy:MIN45_P1213"/>
<dbReference type="PANTHER" id="PTHR32071:SF116">
    <property type="entry name" value="TRANSCRIPTIONAL REGULATORY PROTEIN GLRR"/>
    <property type="match status" value="1"/>
</dbReference>
<evidence type="ECO:0000256" key="2">
    <source>
        <dbReference type="ARBA" id="ARBA00022840"/>
    </source>
</evidence>
<dbReference type="SMART" id="SM00382">
    <property type="entry name" value="AAA"/>
    <property type="match status" value="1"/>
</dbReference>
<keyword evidence="2" id="KW-0067">ATP-binding</keyword>
<evidence type="ECO:0000256" key="4">
    <source>
        <dbReference type="ARBA" id="ARBA00023125"/>
    </source>
</evidence>
<dbReference type="PROSITE" id="PS00688">
    <property type="entry name" value="SIGMA54_INTERACT_3"/>
    <property type="match status" value="1"/>
</dbReference>
<dbReference type="Gene3D" id="1.10.8.60">
    <property type="match status" value="1"/>
</dbReference>
<evidence type="ECO:0000256" key="1">
    <source>
        <dbReference type="ARBA" id="ARBA00022741"/>
    </source>
</evidence>
<dbReference type="PROSITE" id="PS50045">
    <property type="entry name" value="SIGMA54_INTERACT_4"/>
    <property type="match status" value="1"/>
</dbReference>
<dbReference type="SUPFAM" id="SSF46689">
    <property type="entry name" value="Homeodomain-like"/>
    <property type="match status" value="1"/>
</dbReference>
<dbReference type="FunFam" id="3.40.50.300:FF:000006">
    <property type="entry name" value="DNA-binding transcriptional regulator NtrC"/>
    <property type="match status" value="1"/>
</dbReference>
<dbReference type="InterPro" id="IPR011006">
    <property type="entry name" value="CheY-like_superfamily"/>
</dbReference>
<dbReference type="SUPFAM" id="SSF52172">
    <property type="entry name" value="CheY-like"/>
    <property type="match status" value="1"/>
</dbReference>
<dbReference type="GO" id="GO:0005524">
    <property type="term" value="F:ATP binding"/>
    <property type="evidence" value="ECO:0007669"/>
    <property type="project" value="UniProtKB-KW"/>
</dbReference>
<dbReference type="Pfam" id="PF25601">
    <property type="entry name" value="AAA_lid_14"/>
    <property type="match status" value="1"/>
</dbReference>
<dbReference type="CDD" id="cd00009">
    <property type="entry name" value="AAA"/>
    <property type="match status" value="1"/>
</dbReference>
<dbReference type="InterPro" id="IPR058031">
    <property type="entry name" value="AAA_lid_NorR"/>
</dbReference>
<dbReference type="GO" id="GO:0000160">
    <property type="term" value="P:phosphorelay signal transduction system"/>
    <property type="evidence" value="ECO:0007669"/>
    <property type="project" value="InterPro"/>
</dbReference>
<dbReference type="Gene3D" id="1.10.10.60">
    <property type="entry name" value="Homeodomain-like"/>
    <property type="match status" value="1"/>
</dbReference>
<dbReference type="InterPro" id="IPR009057">
    <property type="entry name" value="Homeodomain-like_sf"/>
</dbReference>
<evidence type="ECO:0000256" key="6">
    <source>
        <dbReference type="PROSITE-ProRule" id="PRU00169"/>
    </source>
</evidence>
<evidence type="ECO:0000259" key="7">
    <source>
        <dbReference type="PROSITE" id="PS50045"/>
    </source>
</evidence>
<name>A0AAU9BZ35_9GAMM</name>
<evidence type="ECO:0000259" key="8">
    <source>
        <dbReference type="PROSITE" id="PS50110"/>
    </source>
</evidence>
<dbReference type="InterPro" id="IPR001789">
    <property type="entry name" value="Sig_transdc_resp-reg_receiver"/>
</dbReference>
<dbReference type="Gene3D" id="3.40.50.300">
    <property type="entry name" value="P-loop containing nucleotide triphosphate hydrolases"/>
    <property type="match status" value="1"/>
</dbReference>
<dbReference type="InterPro" id="IPR025662">
    <property type="entry name" value="Sigma_54_int_dom_ATP-bd_1"/>
</dbReference>
<keyword evidence="1" id="KW-0547">Nucleotide-binding</keyword>
<keyword evidence="4" id="KW-0238">DNA-binding</keyword>
<dbReference type="SMART" id="SM00448">
    <property type="entry name" value="REC"/>
    <property type="match status" value="1"/>
</dbReference>
<feature type="modified residue" description="4-aspartylphosphate" evidence="6">
    <location>
        <position position="57"/>
    </location>
</feature>
<keyword evidence="6" id="KW-0597">Phosphoprotein</keyword>
<dbReference type="Pfam" id="PF00072">
    <property type="entry name" value="Response_reg"/>
    <property type="match status" value="1"/>
</dbReference>
<dbReference type="PANTHER" id="PTHR32071">
    <property type="entry name" value="TRANSCRIPTIONAL REGULATORY PROTEIN"/>
    <property type="match status" value="1"/>
</dbReference>
<dbReference type="EMBL" id="AP024718">
    <property type="protein sequence ID" value="BCX88843.1"/>
    <property type="molecule type" value="Genomic_DNA"/>
</dbReference>
<keyword evidence="5" id="KW-0804">Transcription</keyword>
<dbReference type="PROSITE" id="PS00676">
    <property type="entry name" value="SIGMA54_INTERACT_2"/>
    <property type="match status" value="1"/>
</dbReference>
<evidence type="ECO:0000313" key="10">
    <source>
        <dbReference type="Proteomes" id="UP001321450"/>
    </source>
</evidence>
<dbReference type="InterPro" id="IPR027417">
    <property type="entry name" value="P-loop_NTPase"/>
</dbReference>
<dbReference type="Proteomes" id="UP001321450">
    <property type="component" value="Chromosome"/>
</dbReference>
<dbReference type="RefSeq" id="WP_286291036.1">
    <property type="nucleotide sequence ID" value="NZ_AP024718.1"/>
</dbReference>
<protein>
    <submittedName>
        <fullName evidence="9">Two-component system, NtrC family, response regulator GlrR</fullName>
    </submittedName>
</protein>
<dbReference type="InterPro" id="IPR002078">
    <property type="entry name" value="Sigma_54_int"/>
</dbReference>
<dbReference type="PROSITE" id="PS00675">
    <property type="entry name" value="SIGMA54_INTERACT_1"/>
    <property type="match status" value="1"/>
</dbReference>
<evidence type="ECO:0000313" key="9">
    <source>
        <dbReference type="EMBL" id="BCX88843.1"/>
    </source>
</evidence>
<reference evidence="10" key="1">
    <citation type="journal article" date="2024" name="Int. J. Syst. Evol. Microbiol.">
        <title>Methylomarinovum tepidoasis sp. nov., a moderately thermophilic methanotroph of the family Methylothermaceae isolated from a deep-sea hydrothermal field.</title>
        <authorList>
            <person name="Hirayama H."/>
            <person name="Takaki Y."/>
            <person name="Abe M."/>
            <person name="Miyazaki M."/>
            <person name="Uematsu K."/>
            <person name="Matsui Y."/>
            <person name="Takai K."/>
        </authorList>
    </citation>
    <scope>NUCLEOTIDE SEQUENCE [LARGE SCALE GENOMIC DNA]</scope>
    <source>
        <strain evidence="10">IN45</strain>
    </source>
</reference>
<sequence length="453" mass="50839">MDQDIRKRILVVDDDESFLRLLTMRLSAAGFTVKSVGSGEQALDELLRFRPHVVVTDLMMDGMDGMALFDEIHHRCPTLPIIILTAHGTINDAVDATKKGVFGFLTKPVDNKALVCQVTQALEICQGVEPEPEDEAEDWRRRIVTQSPVMEDLLNQVAKVARSRASVYIHGESGTGKELLARAIHQASPRREGPFIAVNCSAIPEHLFESELFGHKRGAFTGATQDHPGLFQAADGGTLFLDEIGDMPKMFQVKLLRALQEMAVRPVGSIRTVAVDVRVVSASHVDLTAAVEAGDFREDLYYRLNVVTLKVPPLRERPEDIPLLLDHFLKQVAEAYGSKVKGFSPEALEYLVRYEWPGNVRQLHNLVEQCVALTNTPLIPLSLVQRALSGEAGETTLPPLKEAKRRFEREYLVRLLQITRGNVTHAAQLAKRNRTEFYRLLNRHQLDPREFKY</sequence>
<dbReference type="Pfam" id="PF00158">
    <property type="entry name" value="Sigma54_activat"/>
    <property type="match status" value="1"/>
</dbReference>
<dbReference type="Gene3D" id="3.40.50.2300">
    <property type="match status" value="1"/>
</dbReference>
<evidence type="ECO:0000256" key="3">
    <source>
        <dbReference type="ARBA" id="ARBA00023015"/>
    </source>
</evidence>
<keyword evidence="3" id="KW-0805">Transcription regulation</keyword>
<gene>
    <name evidence="9" type="ORF">MIN45_P1213</name>
</gene>
<dbReference type="AlphaFoldDB" id="A0AAU9BZ35"/>
<evidence type="ECO:0000256" key="5">
    <source>
        <dbReference type="ARBA" id="ARBA00023163"/>
    </source>
</evidence>
<accession>A0AAU9BZ35</accession>
<proteinExistence type="predicted"/>
<dbReference type="PROSITE" id="PS50110">
    <property type="entry name" value="RESPONSE_REGULATORY"/>
    <property type="match status" value="1"/>
</dbReference>
<feature type="domain" description="Sigma-54 factor interaction" evidence="7">
    <location>
        <begin position="143"/>
        <end position="372"/>
    </location>
</feature>
<keyword evidence="10" id="KW-1185">Reference proteome</keyword>
<dbReference type="InterPro" id="IPR003593">
    <property type="entry name" value="AAA+_ATPase"/>
</dbReference>
<dbReference type="GO" id="GO:0003677">
    <property type="term" value="F:DNA binding"/>
    <property type="evidence" value="ECO:0007669"/>
    <property type="project" value="UniProtKB-KW"/>
</dbReference>